<evidence type="ECO:0000313" key="3">
    <source>
        <dbReference type="EMBL" id="SEP02077.1"/>
    </source>
</evidence>
<name>A0A1H8UGB4_9HYPH</name>
<sequence length="121" mass="13145">MVSVRYIVVDVDEAVAFYRDNLNFKLDKHNPGKFAALVRDELTLYLSAPGAGSGGQAGGNPKPGGWNRFMIITSELDALIERLRRADASFRGDVSASGAGRAILLEDPSGNIVELFEFKKD</sequence>
<gene>
    <name evidence="2" type="ORF">RTCCBAU85039_5641</name>
    <name evidence="3" type="ORF">SAMN05216228_10342</name>
</gene>
<dbReference type="CDD" id="cd06587">
    <property type="entry name" value="VOC"/>
    <property type="match status" value="1"/>
</dbReference>
<reference evidence="4" key="1">
    <citation type="submission" date="2016-10" db="EMBL/GenBank/DDBJ databases">
        <authorList>
            <person name="Wibberg D."/>
        </authorList>
    </citation>
    <scope>NUCLEOTIDE SEQUENCE [LARGE SCALE GENOMIC DNA]</scope>
</reference>
<dbReference type="EMBL" id="FOCV01000034">
    <property type="protein sequence ID" value="SEP02077.1"/>
    <property type="molecule type" value="Genomic_DNA"/>
</dbReference>
<dbReference type="EMBL" id="FNXB01000044">
    <property type="protein sequence ID" value="SEI17480.1"/>
    <property type="molecule type" value="Genomic_DNA"/>
</dbReference>
<proteinExistence type="predicted"/>
<evidence type="ECO:0000313" key="4">
    <source>
        <dbReference type="Proteomes" id="UP000183063"/>
    </source>
</evidence>
<dbReference type="RefSeq" id="WP_072380539.1">
    <property type="nucleotide sequence ID" value="NZ_FNXB01000044.1"/>
</dbReference>
<dbReference type="Proteomes" id="UP000183063">
    <property type="component" value="Unassembled WGS sequence"/>
</dbReference>
<dbReference type="GO" id="GO:0016829">
    <property type="term" value="F:lyase activity"/>
    <property type="evidence" value="ECO:0007669"/>
    <property type="project" value="UniProtKB-KW"/>
</dbReference>
<dbReference type="SUPFAM" id="SSF54593">
    <property type="entry name" value="Glyoxalase/Bleomycin resistance protein/Dihydroxybiphenyl dioxygenase"/>
    <property type="match status" value="1"/>
</dbReference>
<evidence type="ECO:0000313" key="2">
    <source>
        <dbReference type="EMBL" id="SEI17480.1"/>
    </source>
</evidence>
<keyword evidence="2" id="KW-0456">Lyase</keyword>
<dbReference type="AlphaFoldDB" id="A0A1H8UGB4"/>
<keyword evidence="5" id="KW-1185">Reference proteome</keyword>
<dbReference type="InterPro" id="IPR037523">
    <property type="entry name" value="VOC_core"/>
</dbReference>
<dbReference type="OrthoDB" id="9798201at2"/>
<dbReference type="Proteomes" id="UP000198939">
    <property type="component" value="Unassembled WGS sequence"/>
</dbReference>
<feature type="domain" description="VOC" evidence="1">
    <location>
        <begin position="1"/>
        <end position="118"/>
    </location>
</feature>
<accession>A0A1H8UGB4</accession>
<dbReference type="InterPro" id="IPR004360">
    <property type="entry name" value="Glyas_Fos-R_dOase_dom"/>
</dbReference>
<dbReference type="Gene3D" id="3.10.180.10">
    <property type="entry name" value="2,3-Dihydroxybiphenyl 1,2-Dioxygenase, domain 1"/>
    <property type="match status" value="1"/>
</dbReference>
<dbReference type="STRING" id="501024.RTCCBAU85039_5641"/>
<protein>
    <submittedName>
        <fullName evidence="3">Glyoxalase/Bleomycin resistance protein/Dioxygenase superfamily protein</fullName>
    </submittedName>
    <submittedName>
        <fullName evidence="2">Putative enzyme related to lactoylglutathione lyase</fullName>
    </submittedName>
</protein>
<reference evidence="3 5" key="2">
    <citation type="submission" date="2016-10" db="EMBL/GenBank/DDBJ databases">
        <authorList>
            <person name="Varghese N."/>
            <person name="Submissions S."/>
        </authorList>
    </citation>
    <scope>NUCLEOTIDE SEQUENCE [LARGE SCALE GENOMIC DNA]</scope>
    <source>
        <strain evidence="3 5">CGMCC 1.7071</strain>
    </source>
</reference>
<reference evidence="2" key="3">
    <citation type="submission" date="2016-10" db="EMBL/GenBank/DDBJ databases">
        <authorList>
            <person name="de Groot N.N."/>
        </authorList>
    </citation>
    <scope>NUCLEOTIDE SEQUENCE [LARGE SCALE GENOMIC DNA]</scope>
    <source>
        <strain evidence="2">CCBAU85039</strain>
    </source>
</reference>
<evidence type="ECO:0000259" key="1">
    <source>
        <dbReference type="PROSITE" id="PS51819"/>
    </source>
</evidence>
<dbReference type="PROSITE" id="PS51819">
    <property type="entry name" value="VOC"/>
    <property type="match status" value="1"/>
</dbReference>
<dbReference type="InterPro" id="IPR029068">
    <property type="entry name" value="Glyas_Bleomycin-R_OHBP_Dase"/>
</dbReference>
<dbReference type="Pfam" id="PF00903">
    <property type="entry name" value="Glyoxalase"/>
    <property type="match status" value="1"/>
</dbReference>
<evidence type="ECO:0000313" key="5">
    <source>
        <dbReference type="Proteomes" id="UP000198939"/>
    </source>
</evidence>
<organism evidence="2 4">
    <name type="scientific">Rhizobium tibeticum</name>
    <dbReference type="NCBI Taxonomy" id="501024"/>
    <lineage>
        <taxon>Bacteria</taxon>
        <taxon>Pseudomonadati</taxon>
        <taxon>Pseudomonadota</taxon>
        <taxon>Alphaproteobacteria</taxon>
        <taxon>Hyphomicrobiales</taxon>
        <taxon>Rhizobiaceae</taxon>
        <taxon>Rhizobium/Agrobacterium group</taxon>
        <taxon>Rhizobium</taxon>
    </lineage>
</organism>